<reference evidence="2" key="1">
    <citation type="submission" date="2021-01" db="EMBL/GenBank/DDBJ databases">
        <authorList>
            <person name="Corre E."/>
            <person name="Pelletier E."/>
            <person name="Niang G."/>
            <person name="Scheremetjew M."/>
            <person name="Finn R."/>
            <person name="Kale V."/>
            <person name="Holt S."/>
            <person name="Cochrane G."/>
            <person name="Meng A."/>
            <person name="Brown T."/>
            <person name="Cohen L."/>
        </authorList>
    </citation>
    <scope>NUCLEOTIDE SEQUENCE</scope>
    <source>
        <strain evidence="2">CCMP127</strain>
    </source>
</reference>
<evidence type="ECO:0000313" key="2">
    <source>
        <dbReference type="EMBL" id="CAE0407054.1"/>
    </source>
</evidence>
<organism evidence="2">
    <name type="scientific">Amphora coffeiformis</name>
    <dbReference type="NCBI Taxonomy" id="265554"/>
    <lineage>
        <taxon>Eukaryota</taxon>
        <taxon>Sar</taxon>
        <taxon>Stramenopiles</taxon>
        <taxon>Ochrophyta</taxon>
        <taxon>Bacillariophyta</taxon>
        <taxon>Bacillariophyceae</taxon>
        <taxon>Bacillariophycidae</taxon>
        <taxon>Thalassiophysales</taxon>
        <taxon>Catenulaceae</taxon>
        <taxon>Amphora</taxon>
    </lineage>
</organism>
<name>A0A7S3P4U0_9STRA</name>
<proteinExistence type="predicted"/>
<dbReference type="EMBL" id="HBIM01005743">
    <property type="protein sequence ID" value="CAE0407054.1"/>
    <property type="molecule type" value="Transcribed_RNA"/>
</dbReference>
<gene>
    <name evidence="2" type="ORF">ACOF00016_LOCUS4881</name>
</gene>
<dbReference type="AlphaFoldDB" id="A0A7S3P4U0"/>
<feature type="region of interest" description="Disordered" evidence="1">
    <location>
        <begin position="1"/>
        <end position="26"/>
    </location>
</feature>
<sequence length="121" mass="13607">MNNTSTRNLDEHLASPTLRRQSRKKTVSSLQGMFAEEKTEDLKSVGSFDSFESAKYSCSERDSLRAMSRTLRQAKRKLLLKCVETPTDPVDKLRDILLKISIDSVSDEMSTSIISFGNEGD</sequence>
<protein>
    <submittedName>
        <fullName evidence="2">Uncharacterized protein</fullName>
    </submittedName>
</protein>
<accession>A0A7S3P4U0</accession>
<evidence type="ECO:0000256" key="1">
    <source>
        <dbReference type="SAM" id="MobiDB-lite"/>
    </source>
</evidence>